<dbReference type="InterPro" id="IPR024515">
    <property type="entry name" value="DUF3397"/>
</dbReference>
<protein>
    <submittedName>
        <fullName evidence="2">DUF3397 domain-containing protein</fullName>
    </submittedName>
</protein>
<proteinExistence type="predicted"/>
<name>A0ABW0LDB8_9BACI</name>
<feature type="transmembrane region" description="Helical" evidence="1">
    <location>
        <begin position="67"/>
        <end position="86"/>
    </location>
</feature>
<dbReference type="EMBL" id="JBHSMC010000001">
    <property type="protein sequence ID" value="MFC5463865.1"/>
    <property type="molecule type" value="Genomic_DNA"/>
</dbReference>
<evidence type="ECO:0000313" key="3">
    <source>
        <dbReference type="Proteomes" id="UP001596147"/>
    </source>
</evidence>
<evidence type="ECO:0000313" key="2">
    <source>
        <dbReference type="EMBL" id="MFC5463865.1"/>
    </source>
</evidence>
<feature type="transmembrane region" description="Helical" evidence="1">
    <location>
        <begin position="40"/>
        <end position="61"/>
    </location>
</feature>
<gene>
    <name evidence="2" type="ORF">ACFPM4_03725</name>
</gene>
<keyword evidence="1" id="KW-1133">Transmembrane helix</keyword>
<dbReference type="RefSeq" id="WP_144924984.1">
    <property type="nucleotide sequence ID" value="NZ_JBHSMC010000001.1"/>
</dbReference>
<sequence>MMESIMSSLTAIIIIFPFVLFILVFYIGKQITNKKRSARNIAINVTTIALIFSVHFIIISIWAKSLIWAIILFMILSAIIFTFLYWKFANEIVYRKIFSRYWRLNFLFFSFVYLILLLYGLGSRIFEAVKI</sequence>
<keyword evidence="3" id="KW-1185">Reference proteome</keyword>
<keyword evidence="1" id="KW-0472">Membrane</keyword>
<dbReference type="Proteomes" id="UP001596147">
    <property type="component" value="Unassembled WGS sequence"/>
</dbReference>
<feature type="transmembrane region" description="Helical" evidence="1">
    <location>
        <begin position="6"/>
        <end position="28"/>
    </location>
</feature>
<accession>A0ABW0LDB8</accession>
<organism evidence="2 3">
    <name type="scientific">Lederbergia graminis</name>
    <dbReference type="NCBI Taxonomy" id="735518"/>
    <lineage>
        <taxon>Bacteria</taxon>
        <taxon>Bacillati</taxon>
        <taxon>Bacillota</taxon>
        <taxon>Bacilli</taxon>
        <taxon>Bacillales</taxon>
        <taxon>Bacillaceae</taxon>
        <taxon>Lederbergia</taxon>
    </lineage>
</organism>
<dbReference type="Pfam" id="PF11877">
    <property type="entry name" value="DUF3397"/>
    <property type="match status" value="1"/>
</dbReference>
<feature type="transmembrane region" description="Helical" evidence="1">
    <location>
        <begin position="106"/>
        <end position="126"/>
    </location>
</feature>
<comment type="caution">
    <text evidence="2">The sequence shown here is derived from an EMBL/GenBank/DDBJ whole genome shotgun (WGS) entry which is preliminary data.</text>
</comment>
<evidence type="ECO:0000256" key="1">
    <source>
        <dbReference type="SAM" id="Phobius"/>
    </source>
</evidence>
<reference evidence="3" key="1">
    <citation type="journal article" date="2019" name="Int. J. Syst. Evol. Microbiol.">
        <title>The Global Catalogue of Microorganisms (GCM) 10K type strain sequencing project: providing services to taxonomists for standard genome sequencing and annotation.</title>
        <authorList>
            <consortium name="The Broad Institute Genomics Platform"/>
            <consortium name="The Broad Institute Genome Sequencing Center for Infectious Disease"/>
            <person name="Wu L."/>
            <person name="Ma J."/>
        </authorList>
    </citation>
    <scope>NUCLEOTIDE SEQUENCE [LARGE SCALE GENOMIC DNA]</scope>
    <source>
        <strain evidence="3">CGMCC 1.12237</strain>
    </source>
</reference>
<keyword evidence="1" id="KW-0812">Transmembrane</keyword>